<feature type="transmembrane region" description="Helical" evidence="10">
    <location>
        <begin position="67"/>
        <end position="87"/>
    </location>
</feature>
<dbReference type="Gene3D" id="1.10.287.130">
    <property type="match status" value="1"/>
</dbReference>
<evidence type="ECO:0000256" key="2">
    <source>
        <dbReference type="ARBA" id="ARBA00012438"/>
    </source>
</evidence>
<dbReference type="InterPro" id="IPR036097">
    <property type="entry name" value="HisK_dim/P_sf"/>
</dbReference>
<dbReference type="InterPro" id="IPR005467">
    <property type="entry name" value="His_kinase_dom"/>
</dbReference>
<dbReference type="SUPFAM" id="SSF55874">
    <property type="entry name" value="ATPase domain of HSP90 chaperone/DNA topoisomerase II/histidine kinase"/>
    <property type="match status" value="1"/>
</dbReference>
<dbReference type="EC" id="2.7.13.3" evidence="2"/>
<keyword evidence="10" id="KW-0472">Membrane</keyword>
<evidence type="ECO:0000256" key="8">
    <source>
        <dbReference type="ARBA" id="ARBA00023012"/>
    </source>
</evidence>
<evidence type="ECO:0000256" key="7">
    <source>
        <dbReference type="ARBA" id="ARBA00022840"/>
    </source>
</evidence>
<proteinExistence type="predicted"/>
<dbReference type="RefSeq" id="WP_183359923.1">
    <property type="nucleotide sequence ID" value="NZ_BLXZ01000002.1"/>
</dbReference>
<evidence type="ECO:0000256" key="4">
    <source>
        <dbReference type="ARBA" id="ARBA00022679"/>
    </source>
</evidence>
<keyword evidence="8" id="KW-0902">Two-component regulatory system</keyword>
<dbReference type="PRINTS" id="PR00344">
    <property type="entry name" value="BCTRLSENSOR"/>
</dbReference>
<keyword evidence="4" id="KW-0808">Transferase</keyword>
<evidence type="ECO:0000256" key="5">
    <source>
        <dbReference type="ARBA" id="ARBA00022741"/>
    </source>
</evidence>
<evidence type="ECO:0000256" key="6">
    <source>
        <dbReference type="ARBA" id="ARBA00022777"/>
    </source>
</evidence>
<dbReference type="InterPro" id="IPR036890">
    <property type="entry name" value="HATPase_C_sf"/>
</dbReference>
<keyword evidence="13" id="KW-1185">Reference proteome</keyword>
<dbReference type="Pfam" id="PF17159">
    <property type="entry name" value="MASE3"/>
    <property type="match status" value="1"/>
</dbReference>
<feature type="transmembrane region" description="Helical" evidence="10">
    <location>
        <begin position="202"/>
        <end position="221"/>
    </location>
</feature>
<accession>A0A6V8N6C1</accession>
<evidence type="ECO:0000256" key="9">
    <source>
        <dbReference type="SAM" id="Coils"/>
    </source>
</evidence>
<dbReference type="InterPro" id="IPR004358">
    <property type="entry name" value="Sig_transdc_His_kin-like_C"/>
</dbReference>
<dbReference type="EMBL" id="BLXZ01000002">
    <property type="protein sequence ID" value="GFO67367.1"/>
    <property type="molecule type" value="Genomic_DNA"/>
</dbReference>
<comment type="caution">
    <text evidence="12">The sequence shown here is derived from an EMBL/GenBank/DDBJ whole genome shotgun (WGS) entry which is preliminary data.</text>
</comment>
<evidence type="ECO:0000256" key="3">
    <source>
        <dbReference type="ARBA" id="ARBA00022553"/>
    </source>
</evidence>
<sequence>MSQDAYRHTAGSFVNWPILVLIVAGLYATSQVNYLLFHTLIELFSVVIAACVFTLTWNSARYISNPYLLVVGISYLFIGILDLMHTISYKGMPVFTDYDYYANQLWIAARLLESVTLLAGFTLLLKGRRVSTATLFLGNAVVTSLLLATIFYWKIFPVCFVEGVGLTPFKIYSEYLICLVLAASLVLLIKNRQRFTTSVYRLLRLSIICTIVSELAFTFYIDNYGISNLVGHYFKLFSFLMIYRAIIRDGIEDPYLLIFKELRQANRNLEEEVELRRRTELALKQNEEKLQASYREVSDQREELAAQNEELARAWEESRRSQEALQKLNVELDRRVTERTRELREKDHLLIQQSRLAAMGEMINNIAHQWRQPLNALGLLVQTVPFIAAAEGEAAAELRQNSDKAMALIRHMSQTIEDFRNFFRPNKEKVFFQVREEVGKTLSLMEGSLQGKAVHIEVVEEGAPQVLGYPNEFCQAMINILTNARDVLVERQVPDPRIVVRVAEQDGRALVTVTDNAGGIPAEALDKIFTPYFTTKGEKGTGVGLFMCKTIIEKNMGGRLSVANRGEGAEFRIEL</sequence>
<keyword evidence="10" id="KW-1133">Transmembrane helix</keyword>
<name>A0A6V8N6C1_9BACT</name>
<feature type="transmembrane region" description="Helical" evidence="10">
    <location>
        <begin position="132"/>
        <end position="152"/>
    </location>
</feature>
<dbReference type="GO" id="GO:0005524">
    <property type="term" value="F:ATP binding"/>
    <property type="evidence" value="ECO:0007669"/>
    <property type="project" value="UniProtKB-KW"/>
</dbReference>
<keyword evidence="9" id="KW-0175">Coiled coil</keyword>
<dbReference type="InterPro" id="IPR003594">
    <property type="entry name" value="HATPase_dom"/>
</dbReference>
<dbReference type="CDD" id="cd00082">
    <property type="entry name" value="HisKA"/>
    <property type="match status" value="1"/>
</dbReference>
<comment type="catalytic activity">
    <reaction evidence="1">
        <text>ATP + protein L-histidine = ADP + protein N-phospho-L-histidine.</text>
        <dbReference type="EC" id="2.7.13.3"/>
    </reaction>
</comment>
<keyword evidence="3" id="KW-0597">Phosphoprotein</keyword>
<dbReference type="PANTHER" id="PTHR43065:SF10">
    <property type="entry name" value="PEROXIDE STRESS-ACTIVATED HISTIDINE KINASE MAK3"/>
    <property type="match status" value="1"/>
</dbReference>
<keyword evidence="7" id="KW-0067">ATP-binding</keyword>
<evidence type="ECO:0000313" key="13">
    <source>
        <dbReference type="Proteomes" id="UP000587586"/>
    </source>
</evidence>
<feature type="transmembrane region" description="Helical" evidence="10">
    <location>
        <begin position="107"/>
        <end position="125"/>
    </location>
</feature>
<dbReference type="SUPFAM" id="SSF47384">
    <property type="entry name" value="Homodimeric domain of signal transducing histidine kinase"/>
    <property type="match status" value="1"/>
</dbReference>
<feature type="domain" description="Histidine kinase" evidence="11">
    <location>
        <begin position="365"/>
        <end position="575"/>
    </location>
</feature>
<evidence type="ECO:0000259" key="11">
    <source>
        <dbReference type="PROSITE" id="PS50109"/>
    </source>
</evidence>
<dbReference type="GO" id="GO:0000155">
    <property type="term" value="F:phosphorelay sensor kinase activity"/>
    <property type="evidence" value="ECO:0007669"/>
    <property type="project" value="InterPro"/>
</dbReference>
<dbReference type="Pfam" id="PF02518">
    <property type="entry name" value="HATPase_c"/>
    <property type="match status" value="1"/>
</dbReference>
<organism evidence="12 13">
    <name type="scientific">Geomonas limicola</name>
    <dbReference type="NCBI Taxonomy" id="2740186"/>
    <lineage>
        <taxon>Bacteria</taxon>
        <taxon>Pseudomonadati</taxon>
        <taxon>Thermodesulfobacteriota</taxon>
        <taxon>Desulfuromonadia</taxon>
        <taxon>Geobacterales</taxon>
        <taxon>Geobacteraceae</taxon>
        <taxon>Geomonas</taxon>
    </lineage>
</organism>
<dbReference type="AlphaFoldDB" id="A0A6V8N6C1"/>
<dbReference type="PROSITE" id="PS50109">
    <property type="entry name" value="HIS_KIN"/>
    <property type="match status" value="1"/>
</dbReference>
<dbReference type="PANTHER" id="PTHR43065">
    <property type="entry name" value="SENSOR HISTIDINE KINASE"/>
    <property type="match status" value="1"/>
</dbReference>
<keyword evidence="6" id="KW-0418">Kinase</keyword>
<feature type="transmembrane region" description="Helical" evidence="10">
    <location>
        <begin position="12"/>
        <end position="29"/>
    </location>
</feature>
<evidence type="ECO:0000256" key="10">
    <source>
        <dbReference type="SAM" id="Phobius"/>
    </source>
</evidence>
<gene>
    <name evidence="12" type="ORF">GMLC_09460</name>
</gene>
<feature type="transmembrane region" description="Helical" evidence="10">
    <location>
        <begin position="35"/>
        <end position="55"/>
    </location>
</feature>
<dbReference type="Gene3D" id="3.30.565.10">
    <property type="entry name" value="Histidine kinase-like ATPase, C-terminal domain"/>
    <property type="match status" value="1"/>
</dbReference>
<dbReference type="InterPro" id="IPR033425">
    <property type="entry name" value="MASE3"/>
</dbReference>
<dbReference type="InterPro" id="IPR003661">
    <property type="entry name" value="HisK_dim/P_dom"/>
</dbReference>
<feature type="transmembrane region" description="Helical" evidence="10">
    <location>
        <begin position="172"/>
        <end position="190"/>
    </location>
</feature>
<evidence type="ECO:0000313" key="12">
    <source>
        <dbReference type="EMBL" id="GFO67367.1"/>
    </source>
</evidence>
<keyword evidence="10" id="KW-0812">Transmembrane</keyword>
<keyword evidence="5" id="KW-0547">Nucleotide-binding</keyword>
<dbReference type="SMART" id="SM00387">
    <property type="entry name" value="HATPase_c"/>
    <property type="match status" value="1"/>
</dbReference>
<dbReference type="Proteomes" id="UP000587586">
    <property type="component" value="Unassembled WGS sequence"/>
</dbReference>
<reference evidence="13" key="1">
    <citation type="submission" date="2020-06" db="EMBL/GenBank/DDBJ databases">
        <title>Draft genomic sequecing of Geomonas sp. Red745.</title>
        <authorList>
            <person name="Itoh H."/>
            <person name="Xu Z.X."/>
            <person name="Ushijima N."/>
            <person name="Masuda Y."/>
            <person name="Shiratori Y."/>
            <person name="Senoo K."/>
        </authorList>
    </citation>
    <scope>NUCLEOTIDE SEQUENCE [LARGE SCALE GENOMIC DNA]</scope>
    <source>
        <strain evidence="13">Red745</strain>
    </source>
</reference>
<evidence type="ECO:0000256" key="1">
    <source>
        <dbReference type="ARBA" id="ARBA00000085"/>
    </source>
</evidence>
<feature type="coiled-coil region" evidence="9">
    <location>
        <begin position="259"/>
        <end position="314"/>
    </location>
</feature>
<protein>
    <recommendedName>
        <fullName evidence="2">histidine kinase</fullName>
        <ecNumber evidence="2">2.7.13.3</ecNumber>
    </recommendedName>
</protein>